<sequence length="127" mass="14682">MERSMENLSIDDGEEDAWMENEAQWTFNNHLLVIHRLKEGKDLMIRVQLDVRNPLKRKKKLILSRLRNTHATLKYEKLTLLCFIYGVLGHGDSFCPVRLNHGGKEMQLGWDLSLHVLSRRASVGGSI</sequence>
<evidence type="ECO:0000259" key="1">
    <source>
        <dbReference type="Pfam" id="PF14392"/>
    </source>
</evidence>
<proteinExistence type="predicted"/>
<accession>A0A7J8SUN3</accession>
<dbReference type="InterPro" id="IPR025836">
    <property type="entry name" value="Zn_knuckle_CX2CX4HX4C"/>
</dbReference>
<dbReference type="Proteomes" id="UP000593561">
    <property type="component" value="Unassembled WGS sequence"/>
</dbReference>
<gene>
    <name evidence="2" type="ORF">Godav_023831</name>
</gene>
<keyword evidence="3" id="KW-1185">Reference proteome</keyword>
<dbReference type="AlphaFoldDB" id="A0A7J8SUN3"/>
<dbReference type="Pfam" id="PF14392">
    <property type="entry name" value="zf-CCHC_4"/>
    <property type="match status" value="1"/>
</dbReference>
<comment type="caution">
    <text evidence="2">The sequence shown here is derived from an EMBL/GenBank/DDBJ whole genome shotgun (WGS) entry which is preliminary data.</text>
</comment>
<feature type="domain" description="Zinc knuckle CX2CX4HX4C" evidence="1">
    <location>
        <begin position="49"/>
        <end position="96"/>
    </location>
</feature>
<evidence type="ECO:0000313" key="3">
    <source>
        <dbReference type="Proteomes" id="UP000593561"/>
    </source>
</evidence>
<evidence type="ECO:0000313" key="2">
    <source>
        <dbReference type="EMBL" id="MBA0629242.1"/>
    </source>
</evidence>
<protein>
    <recommendedName>
        <fullName evidence="1">Zinc knuckle CX2CX4HX4C domain-containing protein</fullName>
    </recommendedName>
</protein>
<dbReference type="EMBL" id="JABFAC010000011">
    <property type="protein sequence ID" value="MBA0629242.1"/>
    <property type="molecule type" value="Genomic_DNA"/>
</dbReference>
<reference evidence="2 3" key="1">
    <citation type="journal article" date="2019" name="Genome Biol. Evol.">
        <title>Insights into the evolution of the New World diploid cottons (Gossypium, subgenus Houzingenia) based on genome sequencing.</title>
        <authorList>
            <person name="Grover C.E."/>
            <person name="Arick M.A. 2nd"/>
            <person name="Thrash A."/>
            <person name="Conover J.L."/>
            <person name="Sanders W.S."/>
            <person name="Peterson D.G."/>
            <person name="Frelichowski J.E."/>
            <person name="Scheffler J.A."/>
            <person name="Scheffler B.E."/>
            <person name="Wendel J.F."/>
        </authorList>
    </citation>
    <scope>NUCLEOTIDE SEQUENCE [LARGE SCALE GENOMIC DNA]</scope>
    <source>
        <strain evidence="2">27</strain>
        <tissue evidence="2">Leaf</tissue>
    </source>
</reference>
<organism evidence="2 3">
    <name type="scientific">Gossypium davidsonii</name>
    <name type="common">Davidson's cotton</name>
    <name type="synonym">Gossypium klotzschianum subsp. davidsonii</name>
    <dbReference type="NCBI Taxonomy" id="34287"/>
    <lineage>
        <taxon>Eukaryota</taxon>
        <taxon>Viridiplantae</taxon>
        <taxon>Streptophyta</taxon>
        <taxon>Embryophyta</taxon>
        <taxon>Tracheophyta</taxon>
        <taxon>Spermatophyta</taxon>
        <taxon>Magnoliopsida</taxon>
        <taxon>eudicotyledons</taxon>
        <taxon>Gunneridae</taxon>
        <taxon>Pentapetalae</taxon>
        <taxon>rosids</taxon>
        <taxon>malvids</taxon>
        <taxon>Malvales</taxon>
        <taxon>Malvaceae</taxon>
        <taxon>Malvoideae</taxon>
        <taxon>Gossypium</taxon>
    </lineage>
</organism>
<name>A0A7J8SUN3_GOSDV</name>